<dbReference type="GO" id="GO:0012505">
    <property type="term" value="C:endomembrane system"/>
    <property type="evidence" value="ECO:0007669"/>
    <property type="project" value="UniProtKB-SubCell"/>
</dbReference>
<keyword evidence="5" id="KW-0735">Signal-anchor</keyword>
<comment type="caution">
    <text evidence="11">The sequence shown here is derived from an EMBL/GenBank/DDBJ whole genome shotgun (WGS) entry which is preliminary data.</text>
</comment>
<evidence type="ECO:0000259" key="10">
    <source>
        <dbReference type="Pfam" id="PF02434"/>
    </source>
</evidence>
<dbReference type="OrthoDB" id="414175at2759"/>
<evidence type="ECO:0000256" key="3">
    <source>
        <dbReference type="ARBA" id="ARBA00022679"/>
    </source>
</evidence>
<dbReference type="EMBL" id="JAGMUU010000006">
    <property type="protein sequence ID" value="KAH7150219.1"/>
    <property type="molecule type" value="Genomic_DNA"/>
</dbReference>
<feature type="domain" description="Fringe-like glycosyltransferase" evidence="10">
    <location>
        <begin position="227"/>
        <end position="358"/>
    </location>
</feature>
<reference evidence="11" key="1">
    <citation type="journal article" date="2021" name="Nat. Commun.">
        <title>Genetic determinants of endophytism in the Arabidopsis root mycobiome.</title>
        <authorList>
            <person name="Mesny F."/>
            <person name="Miyauchi S."/>
            <person name="Thiergart T."/>
            <person name="Pickel B."/>
            <person name="Atanasova L."/>
            <person name="Karlsson M."/>
            <person name="Huettel B."/>
            <person name="Barry K.W."/>
            <person name="Haridas S."/>
            <person name="Chen C."/>
            <person name="Bauer D."/>
            <person name="Andreopoulos W."/>
            <person name="Pangilinan J."/>
            <person name="LaButti K."/>
            <person name="Riley R."/>
            <person name="Lipzen A."/>
            <person name="Clum A."/>
            <person name="Drula E."/>
            <person name="Henrissat B."/>
            <person name="Kohler A."/>
            <person name="Grigoriev I.V."/>
            <person name="Martin F.M."/>
            <person name="Hacquard S."/>
        </authorList>
    </citation>
    <scope>NUCLEOTIDE SEQUENCE</scope>
    <source>
        <strain evidence="11">MPI-CAGE-AT-0021</strain>
    </source>
</reference>
<keyword evidence="4 9" id="KW-0812">Transmembrane</keyword>
<evidence type="ECO:0000256" key="8">
    <source>
        <dbReference type="ARBA" id="ARBA00037847"/>
    </source>
</evidence>
<evidence type="ECO:0000313" key="11">
    <source>
        <dbReference type="EMBL" id="KAH7150219.1"/>
    </source>
</evidence>
<dbReference type="Pfam" id="PF02434">
    <property type="entry name" value="Fringe"/>
    <property type="match status" value="1"/>
</dbReference>
<dbReference type="GO" id="GO:0016757">
    <property type="term" value="F:glycosyltransferase activity"/>
    <property type="evidence" value="ECO:0007669"/>
    <property type="project" value="UniProtKB-KW"/>
</dbReference>
<comment type="subcellular location">
    <subcellularLocation>
        <location evidence="8">Endomembrane system</location>
        <topology evidence="8">Single-pass membrane protein</topology>
    </subcellularLocation>
    <subcellularLocation>
        <location evidence="1">Membrane</location>
        <topology evidence="1">Single-pass type II membrane protein</topology>
    </subcellularLocation>
</comment>
<keyword evidence="6 9" id="KW-1133">Transmembrane helix</keyword>
<sequence length="522" mass="59002">MAPGIMGGEEKNDLLPPWRSRPSRLCIPPRRRSALAIFILVALFFFFLKPDALPFGFGRNRPDRPGLQYAPACANAVDHLRKPSYKLTRDIIYQKRCIRPTIDRKVDRTALTSIAEPLVGEGQLLHLDKSCAGWQQPKCEPIRLRVPPAYPMMDYSHLIFGVATSLERLTESMFQFESWIADSGASLLAIITDAKPKGDAKEDAAFEKVTRQFRARGIDITIRRPWNTTATQNEQHFTIIRDLRRAATRDTKWVAIVDDDTFFPSLYPLAEILDKYDHTVPAYLGALSDNGDAVKHHGFMAFGGAGIFLSLSLLNELDPHIEACLGEEHVPQGDGLLRACIYGKTKTELTVIKGLHQLDMGHDLSGLYESGTLPISLHHWKSWHHSPVDEMVKISEFCGSCFLQRFQFGSDTILSNGFSIAMYPEGTKSVNLTEMEGTFDGYPGFEWSLGPMRSPLDRFHKKSYRLVESEKLGRNLRQIFVHRVEDDLPTMGEIEAAGGVNNVKLPKISKMRDEVVELWWEW</sequence>
<keyword evidence="7 9" id="KW-0472">Membrane</keyword>
<dbReference type="InterPro" id="IPR003378">
    <property type="entry name" value="Fringe-like_glycosylTrfase"/>
</dbReference>
<evidence type="ECO:0000256" key="2">
    <source>
        <dbReference type="ARBA" id="ARBA00022676"/>
    </source>
</evidence>
<organism evidence="11 12">
    <name type="scientific">Dactylonectria estremocensis</name>
    <dbReference type="NCBI Taxonomy" id="1079267"/>
    <lineage>
        <taxon>Eukaryota</taxon>
        <taxon>Fungi</taxon>
        <taxon>Dikarya</taxon>
        <taxon>Ascomycota</taxon>
        <taxon>Pezizomycotina</taxon>
        <taxon>Sordariomycetes</taxon>
        <taxon>Hypocreomycetidae</taxon>
        <taxon>Hypocreales</taxon>
        <taxon>Nectriaceae</taxon>
        <taxon>Dactylonectria</taxon>
    </lineage>
</organism>
<dbReference type="GO" id="GO:0016020">
    <property type="term" value="C:membrane"/>
    <property type="evidence" value="ECO:0007669"/>
    <property type="project" value="UniProtKB-SubCell"/>
</dbReference>
<evidence type="ECO:0000313" key="12">
    <source>
        <dbReference type="Proteomes" id="UP000717696"/>
    </source>
</evidence>
<evidence type="ECO:0000256" key="6">
    <source>
        <dbReference type="ARBA" id="ARBA00022989"/>
    </source>
</evidence>
<evidence type="ECO:0000256" key="9">
    <source>
        <dbReference type="SAM" id="Phobius"/>
    </source>
</evidence>
<evidence type="ECO:0000256" key="1">
    <source>
        <dbReference type="ARBA" id="ARBA00004606"/>
    </source>
</evidence>
<evidence type="ECO:0000256" key="5">
    <source>
        <dbReference type="ARBA" id="ARBA00022968"/>
    </source>
</evidence>
<dbReference type="Gene3D" id="3.90.550.50">
    <property type="match status" value="1"/>
</dbReference>
<keyword evidence="3" id="KW-0808">Transferase</keyword>
<keyword evidence="2" id="KW-0328">Glycosyltransferase</keyword>
<evidence type="ECO:0000256" key="4">
    <source>
        <dbReference type="ARBA" id="ARBA00022692"/>
    </source>
</evidence>
<keyword evidence="12" id="KW-1185">Reference proteome</keyword>
<gene>
    <name evidence="11" type="ORF">B0J13DRAFT_594589</name>
</gene>
<dbReference type="PANTHER" id="PTHR10811">
    <property type="entry name" value="FRINGE-RELATED"/>
    <property type="match status" value="1"/>
</dbReference>
<accession>A0A9P9F265</accession>
<dbReference type="AlphaFoldDB" id="A0A9P9F265"/>
<feature type="transmembrane region" description="Helical" evidence="9">
    <location>
        <begin position="34"/>
        <end position="57"/>
    </location>
</feature>
<name>A0A9P9F265_9HYPO</name>
<proteinExistence type="predicted"/>
<dbReference type="Proteomes" id="UP000717696">
    <property type="component" value="Unassembled WGS sequence"/>
</dbReference>
<protein>
    <recommendedName>
        <fullName evidence="10">Fringe-like glycosyltransferase domain-containing protein</fullName>
    </recommendedName>
</protein>
<evidence type="ECO:0000256" key="7">
    <source>
        <dbReference type="ARBA" id="ARBA00023136"/>
    </source>
</evidence>